<dbReference type="RefSeq" id="WP_007319004.1">
    <property type="nucleotide sequence ID" value="NZ_BAEH01000092.1"/>
</dbReference>
<dbReference type="InterPro" id="IPR000182">
    <property type="entry name" value="GNAT_dom"/>
</dbReference>
<dbReference type="Pfam" id="PF13302">
    <property type="entry name" value="Acetyltransf_3"/>
    <property type="match status" value="1"/>
</dbReference>
<sequence length="190" mass="20779">MTWLGSPTFSRVGVTLRPLAIGDADALGSLVSNPELFKWSPGVPLNRADALGYIEAALADERRQAFAVIDESTGTIVGSTSYYDIDQQNLSLAIGYTFYTESAQGTMVNPASKYLLLHHVFETCGAVRVVWHTHENNAQSRAAIAKLGASFEGLLRKHRRFGDGWRTTALYAMTDDDWPAAKARLSTRLG</sequence>
<dbReference type="STRING" id="1077974.GOEFS_092_00940"/>
<evidence type="ECO:0000313" key="2">
    <source>
        <dbReference type="EMBL" id="GAB19669.1"/>
    </source>
</evidence>
<comment type="caution">
    <text evidence="2">The sequence shown here is derived from an EMBL/GenBank/DDBJ whole genome shotgun (WGS) entry which is preliminary data.</text>
</comment>
<dbReference type="Proteomes" id="UP000035034">
    <property type="component" value="Unassembled WGS sequence"/>
</dbReference>
<reference evidence="2 3" key="1">
    <citation type="submission" date="2011-12" db="EMBL/GenBank/DDBJ databases">
        <title>Whole genome shotgun sequence of Gordonia effusa NBRC 100432.</title>
        <authorList>
            <person name="Yoshida I."/>
            <person name="Takarada H."/>
            <person name="Hosoyama A."/>
            <person name="Tsuchikane K."/>
            <person name="Katsumata H."/>
            <person name="Yamazaki S."/>
            <person name="Fujita N."/>
        </authorList>
    </citation>
    <scope>NUCLEOTIDE SEQUENCE [LARGE SCALE GENOMIC DNA]</scope>
    <source>
        <strain evidence="2 3">NBRC 100432</strain>
    </source>
</reference>
<proteinExistence type="predicted"/>
<feature type="domain" description="N-acetyltransferase" evidence="1">
    <location>
        <begin position="14"/>
        <end position="176"/>
    </location>
</feature>
<keyword evidence="3" id="KW-1185">Reference proteome</keyword>
<dbReference type="EMBL" id="BAEH01000092">
    <property type="protein sequence ID" value="GAB19669.1"/>
    <property type="molecule type" value="Genomic_DNA"/>
</dbReference>
<dbReference type="eggNOG" id="COG1670">
    <property type="taxonomic scope" value="Bacteria"/>
</dbReference>
<accession>H0R3L8</accession>
<dbReference type="PANTHER" id="PTHR43610">
    <property type="entry name" value="BLL6696 PROTEIN"/>
    <property type="match status" value="1"/>
</dbReference>
<dbReference type="PROSITE" id="PS51186">
    <property type="entry name" value="GNAT"/>
    <property type="match status" value="1"/>
</dbReference>
<gene>
    <name evidence="2" type="ORF">GOEFS_092_00940</name>
</gene>
<dbReference type="InterPro" id="IPR016181">
    <property type="entry name" value="Acyl_CoA_acyltransferase"/>
</dbReference>
<dbReference type="OrthoDB" id="9795199at2"/>
<dbReference type="AlphaFoldDB" id="H0R3L8"/>
<dbReference type="SUPFAM" id="SSF55729">
    <property type="entry name" value="Acyl-CoA N-acyltransferases (Nat)"/>
    <property type="match status" value="1"/>
</dbReference>
<protein>
    <recommendedName>
        <fullName evidence="1">N-acetyltransferase domain-containing protein</fullName>
    </recommendedName>
</protein>
<dbReference type="PANTHER" id="PTHR43610:SF1">
    <property type="entry name" value="N-ACETYLTRANSFERASE DOMAIN-CONTAINING PROTEIN"/>
    <property type="match status" value="1"/>
</dbReference>
<name>H0R3L8_9ACTN</name>
<organism evidence="2 3">
    <name type="scientific">Gordonia effusa NBRC 100432</name>
    <dbReference type="NCBI Taxonomy" id="1077974"/>
    <lineage>
        <taxon>Bacteria</taxon>
        <taxon>Bacillati</taxon>
        <taxon>Actinomycetota</taxon>
        <taxon>Actinomycetes</taxon>
        <taxon>Mycobacteriales</taxon>
        <taxon>Gordoniaceae</taxon>
        <taxon>Gordonia</taxon>
    </lineage>
</organism>
<evidence type="ECO:0000313" key="3">
    <source>
        <dbReference type="Proteomes" id="UP000035034"/>
    </source>
</evidence>
<evidence type="ECO:0000259" key="1">
    <source>
        <dbReference type="PROSITE" id="PS51186"/>
    </source>
</evidence>
<dbReference type="GO" id="GO:0016747">
    <property type="term" value="F:acyltransferase activity, transferring groups other than amino-acyl groups"/>
    <property type="evidence" value="ECO:0007669"/>
    <property type="project" value="InterPro"/>
</dbReference>
<dbReference type="Gene3D" id="3.40.630.30">
    <property type="match status" value="1"/>
</dbReference>